<protein>
    <submittedName>
        <fullName evidence="9">Beta-galactosidase</fullName>
    </submittedName>
</protein>
<dbReference type="Pfam" id="PF02837">
    <property type="entry name" value="Glyco_hydro_2_N"/>
    <property type="match status" value="1"/>
</dbReference>
<evidence type="ECO:0000313" key="10">
    <source>
        <dbReference type="Proteomes" id="UP000179797"/>
    </source>
</evidence>
<gene>
    <name evidence="9" type="ORF">NH26_11880</name>
</gene>
<feature type="domain" description="Glycoside hydrolase family 2 catalytic" evidence="5">
    <location>
        <begin position="303"/>
        <end position="528"/>
    </location>
</feature>
<evidence type="ECO:0000259" key="6">
    <source>
        <dbReference type="Pfam" id="PF02837"/>
    </source>
</evidence>
<dbReference type="SUPFAM" id="SSF49785">
    <property type="entry name" value="Galactose-binding domain-like"/>
    <property type="match status" value="1"/>
</dbReference>
<dbReference type="InterPro" id="IPR008964">
    <property type="entry name" value="Invasin/intimin_cell_adhesion"/>
</dbReference>
<name>A0A1S1Z5H5_FLAPC</name>
<evidence type="ECO:0000259" key="8">
    <source>
        <dbReference type="Pfam" id="PF18565"/>
    </source>
</evidence>
<proteinExistence type="inferred from homology"/>
<dbReference type="Pfam" id="PF16355">
    <property type="entry name" value="DUF4982"/>
    <property type="match status" value="1"/>
</dbReference>
<dbReference type="Pfam" id="PF00703">
    <property type="entry name" value="Glyco_hydro_2"/>
    <property type="match status" value="1"/>
</dbReference>
<dbReference type="STRING" id="915059.NH26_11880"/>
<dbReference type="AlphaFoldDB" id="A0A1S1Z5H5"/>
<keyword evidence="10" id="KW-1185">Reference proteome</keyword>
<dbReference type="Gene3D" id="3.20.20.80">
    <property type="entry name" value="Glycosidases"/>
    <property type="match status" value="1"/>
</dbReference>
<evidence type="ECO:0000259" key="5">
    <source>
        <dbReference type="Pfam" id="PF02836"/>
    </source>
</evidence>
<comment type="similarity">
    <text evidence="1">Belongs to the glycosyl hydrolase 2 family.</text>
</comment>
<organism evidence="9 10">
    <name type="scientific">Flammeovirga pacifica</name>
    <dbReference type="NCBI Taxonomy" id="915059"/>
    <lineage>
        <taxon>Bacteria</taxon>
        <taxon>Pseudomonadati</taxon>
        <taxon>Bacteroidota</taxon>
        <taxon>Cytophagia</taxon>
        <taxon>Cytophagales</taxon>
        <taxon>Flammeovirgaceae</taxon>
        <taxon>Flammeovirga</taxon>
    </lineage>
</organism>
<dbReference type="Proteomes" id="UP000179797">
    <property type="component" value="Unassembled WGS sequence"/>
</dbReference>
<dbReference type="SUPFAM" id="SSF51445">
    <property type="entry name" value="(Trans)glycosidases"/>
    <property type="match status" value="1"/>
</dbReference>
<dbReference type="PANTHER" id="PTHR42732:SF1">
    <property type="entry name" value="BETA-MANNOSIDASE"/>
    <property type="match status" value="1"/>
</dbReference>
<dbReference type="InterPro" id="IPR032311">
    <property type="entry name" value="DUF4982"/>
</dbReference>
<dbReference type="SUPFAM" id="SSF49303">
    <property type="entry name" value="beta-Galactosidase/glucuronidase domain"/>
    <property type="match status" value="1"/>
</dbReference>
<feature type="domain" description="DUF4982" evidence="7">
    <location>
        <begin position="623"/>
        <end position="685"/>
    </location>
</feature>
<dbReference type="InterPro" id="IPR006103">
    <property type="entry name" value="Glyco_hydro_2_cat"/>
</dbReference>
<dbReference type="PANTHER" id="PTHR42732">
    <property type="entry name" value="BETA-GALACTOSIDASE"/>
    <property type="match status" value="1"/>
</dbReference>
<dbReference type="InterPro" id="IPR006101">
    <property type="entry name" value="Glyco_hydro_2"/>
</dbReference>
<reference evidence="9 10" key="1">
    <citation type="journal article" date="2012" name="Int. J. Syst. Evol. Microbiol.">
        <title>Flammeovirga pacifica sp. nov., isolated from deep-sea sediment.</title>
        <authorList>
            <person name="Xu H."/>
            <person name="Fu Y."/>
            <person name="Yang N."/>
            <person name="Ding Z."/>
            <person name="Lai Q."/>
            <person name="Zeng R."/>
        </authorList>
    </citation>
    <scope>NUCLEOTIDE SEQUENCE [LARGE SCALE GENOMIC DNA]</scope>
    <source>
        <strain evidence="10">DSM 24597 / LMG 26175 / WPAGA1</strain>
    </source>
</reference>
<dbReference type="GO" id="GO:0005975">
    <property type="term" value="P:carbohydrate metabolic process"/>
    <property type="evidence" value="ECO:0007669"/>
    <property type="project" value="InterPro"/>
</dbReference>
<dbReference type="Pfam" id="PF02836">
    <property type="entry name" value="Glyco_hydro_2_C"/>
    <property type="match status" value="1"/>
</dbReference>
<dbReference type="SUPFAM" id="SSF49373">
    <property type="entry name" value="Invasin/intimin cell-adhesion fragments"/>
    <property type="match status" value="1"/>
</dbReference>
<dbReference type="GO" id="GO:0004553">
    <property type="term" value="F:hydrolase activity, hydrolyzing O-glycosyl compounds"/>
    <property type="evidence" value="ECO:0007669"/>
    <property type="project" value="InterPro"/>
</dbReference>
<feature type="domain" description="Glycoside hydrolase family 2 immunoglobulin-like beta-sandwich" evidence="4">
    <location>
        <begin position="211"/>
        <end position="296"/>
    </location>
</feature>
<sequence length="816" mass="93245">MMKRITFILVFLVVNISYGQMTETLLKENWRFSKGDFETAKNVDFNDSEWEKVKVPHDWAIKGPFDKKHDAQRVAILQDGEKMPTEKSGRTGALPYMGTAWYRLKFDTPKRLNQEKVLIHFDGAMSEAKVYVNGHYIGEHPYGYGYFYFDITQYLKEGSQNTLAVRLHNEPKSSRWYPGAGIYRKVKLITKQQNSIKRWGNTITTPIVSPVKAKVVVKTKTIGQVDEVKTTIKTLNGKIIISSISKESFDGEYENTLAVERPELWSPEHPNLYQMVTTTFVKGHQTDEIIEKFGFRSISFTSDKGFELNGVRRKIKGVCLHHDLGPLGTAINRSALKRQLVMMKEMGADAIRTAHNMPSIEQLELCDELGLMVVAESFDEWKKAKVDNGYHRFFDEWAEIDVQHLVRATKNHPSIIMWSSGNEVPDQWGNEGVKRAKWLQDIFHKEDPTRPVTVGMDQVEAVMANGFGAIMDVPGLNYRTQLYEEAHEKFPQGFVLGSETASTVSSRGVYHFPVKEYKVKKHDDFQSSSYDMEACPWSNLPEDDFILQDDFDWVLGEFVWTGFDYLGEPSPYNEEWPSRSSYFGICDLAGIPKDRFYLYKSRWNTQEETLHILPHWNWEGREGKVTPIYVYTNYNKAELFINGVSQGVRIKDKTKRLDRYRLRWMDTKYEAGVVKVVAYNDNDEIVVTEEIKTAGKPHHLRLEADRSTIKADGEDLSFVTVTVVDKNDNPCPTANIQLDFEVKGNSTFKAVCNGDATSLQLFHKPTMKTFNGKLVAIVQSSKSKGTSELVVKGKGVKSGSIKIQSIQKKDNSLTDK</sequence>
<comment type="caution">
    <text evidence="9">The sequence shown here is derived from an EMBL/GenBank/DDBJ whole genome shotgun (WGS) entry which is preliminary data.</text>
</comment>
<keyword evidence="3" id="KW-0326">Glycosidase</keyword>
<dbReference type="InterPro" id="IPR008979">
    <property type="entry name" value="Galactose-bd-like_sf"/>
</dbReference>
<dbReference type="PRINTS" id="PR00132">
    <property type="entry name" value="GLHYDRLASE2"/>
</dbReference>
<evidence type="ECO:0000259" key="7">
    <source>
        <dbReference type="Pfam" id="PF16355"/>
    </source>
</evidence>
<dbReference type="Gene3D" id="2.60.40.10">
    <property type="entry name" value="Immunoglobulins"/>
    <property type="match status" value="3"/>
</dbReference>
<dbReference type="InterPro" id="IPR040605">
    <property type="entry name" value="Glyco_hydro2_dom5"/>
</dbReference>
<evidence type="ECO:0000256" key="3">
    <source>
        <dbReference type="ARBA" id="ARBA00023295"/>
    </source>
</evidence>
<dbReference type="InterPro" id="IPR051913">
    <property type="entry name" value="GH2_Domain-Containing"/>
</dbReference>
<evidence type="ECO:0000313" key="9">
    <source>
        <dbReference type="EMBL" id="OHX68546.1"/>
    </source>
</evidence>
<evidence type="ECO:0000256" key="1">
    <source>
        <dbReference type="ARBA" id="ARBA00007401"/>
    </source>
</evidence>
<feature type="domain" description="Glycosyl hydrolases family 2 sugar binding" evidence="6">
    <location>
        <begin position="93"/>
        <end position="191"/>
    </location>
</feature>
<dbReference type="InterPro" id="IPR006102">
    <property type="entry name" value="Ig-like_GH2"/>
</dbReference>
<dbReference type="InterPro" id="IPR013783">
    <property type="entry name" value="Ig-like_fold"/>
</dbReference>
<dbReference type="EMBL" id="JRYR02000001">
    <property type="protein sequence ID" value="OHX68546.1"/>
    <property type="molecule type" value="Genomic_DNA"/>
</dbReference>
<keyword evidence="2" id="KW-0378">Hydrolase</keyword>
<accession>A0A1S1Z5H5</accession>
<dbReference type="Gene3D" id="2.60.120.260">
    <property type="entry name" value="Galactose-binding domain-like"/>
    <property type="match status" value="1"/>
</dbReference>
<dbReference type="InterPro" id="IPR036156">
    <property type="entry name" value="Beta-gal/glucu_dom_sf"/>
</dbReference>
<evidence type="ECO:0000256" key="2">
    <source>
        <dbReference type="ARBA" id="ARBA00022801"/>
    </source>
</evidence>
<evidence type="ECO:0000259" key="4">
    <source>
        <dbReference type="Pfam" id="PF00703"/>
    </source>
</evidence>
<dbReference type="InterPro" id="IPR006104">
    <property type="entry name" value="Glyco_hydro_2_N"/>
</dbReference>
<feature type="domain" description="Glycoside hydrolase family 2" evidence="8">
    <location>
        <begin position="700"/>
        <end position="802"/>
    </location>
</feature>
<dbReference type="InterPro" id="IPR017853">
    <property type="entry name" value="GH"/>
</dbReference>
<dbReference type="Pfam" id="PF18565">
    <property type="entry name" value="Glyco_hydro2_C5"/>
    <property type="match status" value="1"/>
</dbReference>